<name>A0AA39HM09_9BILA</name>
<dbReference type="EC" id="3.1.3.2" evidence="3"/>
<proteinExistence type="inferred from homology"/>
<keyword evidence="10" id="KW-1185">Reference proteome</keyword>
<reference evidence="9" key="1">
    <citation type="submission" date="2023-06" db="EMBL/GenBank/DDBJ databases">
        <title>Genomic analysis of the entomopathogenic nematode Steinernema hermaphroditum.</title>
        <authorList>
            <person name="Schwarz E.M."/>
            <person name="Heppert J.K."/>
            <person name="Baniya A."/>
            <person name="Schwartz H.T."/>
            <person name="Tan C.-H."/>
            <person name="Antoshechkin I."/>
            <person name="Sternberg P.W."/>
            <person name="Goodrich-Blair H."/>
            <person name="Dillman A.R."/>
        </authorList>
    </citation>
    <scope>NUCLEOTIDE SEQUENCE</scope>
    <source>
        <strain evidence="9">PS9179</strain>
        <tissue evidence="9">Whole animal</tissue>
    </source>
</reference>
<dbReference type="Pfam" id="PF00328">
    <property type="entry name" value="His_Phos_2"/>
    <property type="match status" value="1"/>
</dbReference>
<evidence type="ECO:0000256" key="6">
    <source>
        <dbReference type="ARBA" id="ARBA00023157"/>
    </source>
</evidence>
<dbReference type="Proteomes" id="UP001175271">
    <property type="component" value="Unassembled WGS sequence"/>
</dbReference>
<dbReference type="AlphaFoldDB" id="A0AA39HM09"/>
<sequence>MWPRAPLIFFSLLGFCCGGELVHVQAVWRHGDRTPARTYRNDPNQEDKWPLPWGELTTRGMTEQYQQGLRLKERYIDNLKLISKDYKSNEIYVRSTDKDRTLMSAYANLAGFYSDSIGTHPNSSDWPVRWSPIPVHSVENHRYDYLLNPFRKCPRKEQLEKEREKNLVYQKYWSKQKEFLDNVSHLAGKNISARRDLHDFLDTTYIEKLYNLTLPAWLTDELYNRGWAIKRDIEDYLLGSAGFGLKEDVELVRLQGGPLLTKIIENMKNLKHGKKYHAYSAHDITVFSLIRTLGANDAILNHKEVDYAAVLVMELWTFSEKYYVRLLYSASANHALKTYTRAIKGCPNRTYCPLDTFIKRSKDYMVENPAEACNKVDK</sequence>
<dbReference type="PANTHER" id="PTHR11567">
    <property type="entry name" value="ACID PHOSPHATASE-RELATED"/>
    <property type="match status" value="1"/>
</dbReference>
<keyword evidence="4 8" id="KW-0732">Signal</keyword>
<dbReference type="InterPro" id="IPR029033">
    <property type="entry name" value="His_PPase_superfam"/>
</dbReference>
<evidence type="ECO:0000256" key="4">
    <source>
        <dbReference type="ARBA" id="ARBA00022729"/>
    </source>
</evidence>
<dbReference type="EMBL" id="JAUCMV010000004">
    <property type="protein sequence ID" value="KAK0407127.1"/>
    <property type="molecule type" value="Genomic_DNA"/>
</dbReference>
<accession>A0AA39HM09</accession>
<protein>
    <recommendedName>
        <fullName evidence="3">acid phosphatase</fullName>
        <ecNumber evidence="3">3.1.3.2</ecNumber>
    </recommendedName>
</protein>
<comment type="caution">
    <text evidence="9">The sequence shown here is derived from an EMBL/GenBank/DDBJ whole genome shotgun (WGS) entry which is preliminary data.</text>
</comment>
<organism evidence="9 10">
    <name type="scientific">Steinernema hermaphroditum</name>
    <dbReference type="NCBI Taxonomy" id="289476"/>
    <lineage>
        <taxon>Eukaryota</taxon>
        <taxon>Metazoa</taxon>
        <taxon>Ecdysozoa</taxon>
        <taxon>Nematoda</taxon>
        <taxon>Chromadorea</taxon>
        <taxon>Rhabditida</taxon>
        <taxon>Tylenchina</taxon>
        <taxon>Panagrolaimomorpha</taxon>
        <taxon>Strongyloidoidea</taxon>
        <taxon>Steinernematidae</taxon>
        <taxon>Steinernema</taxon>
    </lineage>
</organism>
<dbReference type="InterPro" id="IPR050645">
    <property type="entry name" value="Histidine_acid_phosphatase"/>
</dbReference>
<dbReference type="Gene3D" id="3.40.50.1240">
    <property type="entry name" value="Phosphoglycerate mutase-like"/>
    <property type="match status" value="1"/>
</dbReference>
<feature type="signal peptide" evidence="8">
    <location>
        <begin position="1"/>
        <end position="18"/>
    </location>
</feature>
<feature type="chain" id="PRO_5041431875" description="acid phosphatase" evidence="8">
    <location>
        <begin position="19"/>
        <end position="378"/>
    </location>
</feature>
<dbReference type="SUPFAM" id="SSF53254">
    <property type="entry name" value="Phosphoglycerate mutase-like"/>
    <property type="match status" value="1"/>
</dbReference>
<dbReference type="PANTHER" id="PTHR11567:SF211">
    <property type="entry name" value="PROSTATIC ACID PHOSPHATASE"/>
    <property type="match status" value="1"/>
</dbReference>
<dbReference type="CDD" id="cd07061">
    <property type="entry name" value="HP_HAP_like"/>
    <property type="match status" value="1"/>
</dbReference>
<evidence type="ECO:0000256" key="7">
    <source>
        <dbReference type="ARBA" id="ARBA00023180"/>
    </source>
</evidence>
<dbReference type="InterPro" id="IPR000560">
    <property type="entry name" value="His_Pase_clade-2"/>
</dbReference>
<keyword evidence="7" id="KW-0325">Glycoprotein</keyword>
<evidence type="ECO:0000313" key="9">
    <source>
        <dbReference type="EMBL" id="KAK0407127.1"/>
    </source>
</evidence>
<evidence type="ECO:0000256" key="3">
    <source>
        <dbReference type="ARBA" id="ARBA00012646"/>
    </source>
</evidence>
<keyword evidence="5" id="KW-0378">Hydrolase</keyword>
<dbReference type="PROSITE" id="PS00616">
    <property type="entry name" value="HIS_ACID_PHOSPHAT_1"/>
    <property type="match status" value="1"/>
</dbReference>
<dbReference type="GO" id="GO:0003993">
    <property type="term" value="F:acid phosphatase activity"/>
    <property type="evidence" value="ECO:0007669"/>
    <property type="project" value="UniProtKB-EC"/>
</dbReference>
<evidence type="ECO:0000313" key="10">
    <source>
        <dbReference type="Proteomes" id="UP001175271"/>
    </source>
</evidence>
<comment type="catalytic activity">
    <reaction evidence="1">
        <text>a phosphate monoester + H2O = an alcohol + phosphate</text>
        <dbReference type="Rhea" id="RHEA:15017"/>
        <dbReference type="ChEBI" id="CHEBI:15377"/>
        <dbReference type="ChEBI" id="CHEBI:30879"/>
        <dbReference type="ChEBI" id="CHEBI:43474"/>
        <dbReference type="ChEBI" id="CHEBI:67140"/>
        <dbReference type="EC" id="3.1.3.2"/>
    </reaction>
</comment>
<gene>
    <name evidence="9" type="ORF">QR680_019015</name>
</gene>
<keyword evidence="6" id="KW-1015">Disulfide bond</keyword>
<evidence type="ECO:0000256" key="8">
    <source>
        <dbReference type="SAM" id="SignalP"/>
    </source>
</evidence>
<evidence type="ECO:0000256" key="1">
    <source>
        <dbReference type="ARBA" id="ARBA00000032"/>
    </source>
</evidence>
<evidence type="ECO:0000256" key="2">
    <source>
        <dbReference type="ARBA" id="ARBA00005375"/>
    </source>
</evidence>
<dbReference type="InterPro" id="IPR033379">
    <property type="entry name" value="Acid_Pase_AS"/>
</dbReference>
<evidence type="ECO:0000256" key="5">
    <source>
        <dbReference type="ARBA" id="ARBA00022801"/>
    </source>
</evidence>
<comment type="similarity">
    <text evidence="2">Belongs to the histidine acid phosphatase family.</text>
</comment>